<evidence type="ECO:0008006" key="10">
    <source>
        <dbReference type="Google" id="ProtNLM"/>
    </source>
</evidence>
<dbReference type="GO" id="GO:0005771">
    <property type="term" value="C:multivesicular body"/>
    <property type="evidence" value="ECO:0007669"/>
    <property type="project" value="TreeGrafter"/>
</dbReference>
<evidence type="ECO:0000256" key="5">
    <source>
        <dbReference type="ARBA" id="ARBA00022927"/>
    </source>
</evidence>
<dbReference type="EMBL" id="JAEUBF010001066">
    <property type="protein sequence ID" value="KAH3673008.1"/>
    <property type="molecule type" value="Genomic_DNA"/>
</dbReference>
<evidence type="ECO:0000256" key="4">
    <source>
        <dbReference type="ARBA" id="ARBA00022753"/>
    </source>
</evidence>
<evidence type="ECO:0000256" key="7">
    <source>
        <dbReference type="SAM" id="MobiDB-lite"/>
    </source>
</evidence>
<dbReference type="Pfam" id="PF03357">
    <property type="entry name" value="Snf7"/>
    <property type="match status" value="1"/>
</dbReference>
<keyword evidence="5" id="KW-0653">Protein transport</keyword>
<gene>
    <name evidence="8" type="ORF">WICMUC_003961</name>
</gene>
<comment type="similarity">
    <text evidence="2">Belongs to the SNF7 family.</text>
</comment>
<dbReference type="OrthoDB" id="441172at2759"/>
<dbReference type="GO" id="GO:0032511">
    <property type="term" value="P:late endosome to vacuole transport via multivesicular body sorting pathway"/>
    <property type="evidence" value="ECO:0007669"/>
    <property type="project" value="TreeGrafter"/>
</dbReference>
<dbReference type="GO" id="GO:0000815">
    <property type="term" value="C:ESCRT III complex"/>
    <property type="evidence" value="ECO:0007669"/>
    <property type="project" value="TreeGrafter"/>
</dbReference>
<dbReference type="AlphaFoldDB" id="A0A9P8TB24"/>
<evidence type="ECO:0000313" key="9">
    <source>
        <dbReference type="Proteomes" id="UP000769528"/>
    </source>
</evidence>
<protein>
    <recommendedName>
        <fullName evidence="10">Vacuolar protein sorting-associated protein 20</fullName>
    </recommendedName>
</protein>
<evidence type="ECO:0000313" key="8">
    <source>
        <dbReference type="EMBL" id="KAH3673008.1"/>
    </source>
</evidence>
<accession>A0A9P8TB24</accession>
<comment type="caution">
    <text evidence="8">The sequence shown here is derived from an EMBL/GenBank/DDBJ whole genome shotgun (WGS) entry which is preliminary data.</text>
</comment>
<name>A0A9P8TB24_9ASCO</name>
<dbReference type="PANTHER" id="PTHR22761:SF5">
    <property type="entry name" value="CHARGED MULTIVESICULAR BODY PROTEIN 6"/>
    <property type="match status" value="1"/>
</dbReference>
<dbReference type="Proteomes" id="UP000769528">
    <property type="component" value="Unassembled WGS sequence"/>
</dbReference>
<dbReference type="GO" id="GO:0006900">
    <property type="term" value="P:vesicle budding from membrane"/>
    <property type="evidence" value="ECO:0007669"/>
    <property type="project" value="TreeGrafter"/>
</dbReference>
<comment type="subcellular location">
    <subcellularLocation>
        <location evidence="1">Endosome membrane</location>
    </subcellularLocation>
</comment>
<keyword evidence="9" id="KW-1185">Reference proteome</keyword>
<evidence type="ECO:0000256" key="2">
    <source>
        <dbReference type="ARBA" id="ARBA00006190"/>
    </source>
</evidence>
<evidence type="ECO:0000256" key="1">
    <source>
        <dbReference type="ARBA" id="ARBA00004608"/>
    </source>
</evidence>
<evidence type="ECO:0000256" key="6">
    <source>
        <dbReference type="ARBA" id="ARBA00023136"/>
    </source>
</evidence>
<organism evidence="8 9">
    <name type="scientific">Wickerhamomyces mucosus</name>
    <dbReference type="NCBI Taxonomy" id="1378264"/>
    <lineage>
        <taxon>Eukaryota</taxon>
        <taxon>Fungi</taxon>
        <taxon>Dikarya</taxon>
        <taxon>Ascomycota</taxon>
        <taxon>Saccharomycotina</taxon>
        <taxon>Saccharomycetes</taxon>
        <taxon>Phaffomycetales</taxon>
        <taxon>Wickerhamomycetaceae</taxon>
        <taxon>Wickerhamomyces</taxon>
    </lineage>
</organism>
<sequence>MGNTSSSPVVTAQDKAILQLKLQKDKLTQYEKRTNNLLKSETLQIKKLLRENNKTGAKVILKKKKYQQSLLESVSNQILNLENMIQNIEFKLIEKEFLKGLTQGNSVLKKLNNELNVKDVNELIDEVNDNIEYQNEINDLLSTSIVGKDYEDEIDEELQALENEVIVKTMPDAVKTEIKENITEVKEETQKKTGVERKQKQEALLA</sequence>
<evidence type="ECO:0000256" key="3">
    <source>
        <dbReference type="ARBA" id="ARBA00022448"/>
    </source>
</evidence>
<dbReference type="PANTHER" id="PTHR22761">
    <property type="entry name" value="CHARGED MULTIVESICULAR BODY PROTEIN"/>
    <property type="match status" value="1"/>
</dbReference>
<dbReference type="InterPro" id="IPR005024">
    <property type="entry name" value="Snf7_fam"/>
</dbReference>
<keyword evidence="6" id="KW-0472">Membrane</keyword>
<dbReference type="GO" id="GO:0015031">
    <property type="term" value="P:protein transport"/>
    <property type="evidence" value="ECO:0007669"/>
    <property type="project" value="UniProtKB-KW"/>
</dbReference>
<keyword evidence="4" id="KW-0967">Endosome</keyword>
<dbReference type="Gene3D" id="6.10.140.1230">
    <property type="match status" value="1"/>
</dbReference>
<feature type="region of interest" description="Disordered" evidence="7">
    <location>
        <begin position="187"/>
        <end position="206"/>
    </location>
</feature>
<proteinExistence type="inferred from homology"/>
<keyword evidence="3" id="KW-0813">Transport</keyword>
<reference evidence="8" key="2">
    <citation type="submission" date="2021-01" db="EMBL/GenBank/DDBJ databases">
        <authorList>
            <person name="Schikora-Tamarit M.A."/>
        </authorList>
    </citation>
    <scope>NUCLEOTIDE SEQUENCE</scope>
    <source>
        <strain evidence="8">CBS6341</strain>
    </source>
</reference>
<reference evidence="8" key="1">
    <citation type="journal article" date="2021" name="Open Biol.">
        <title>Shared evolutionary footprints suggest mitochondrial oxidative damage underlies multiple complex I losses in fungi.</title>
        <authorList>
            <person name="Schikora-Tamarit M.A."/>
            <person name="Marcet-Houben M."/>
            <person name="Nosek J."/>
            <person name="Gabaldon T."/>
        </authorList>
    </citation>
    <scope>NUCLEOTIDE SEQUENCE</scope>
    <source>
        <strain evidence="8">CBS6341</strain>
    </source>
</reference>